<gene>
    <name evidence="3" type="ORF">HR057_02600</name>
</gene>
<evidence type="ECO:0000313" key="4">
    <source>
        <dbReference type="Proteomes" id="UP000625804"/>
    </source>
</evidence>
<dbReference type="RefSeq" id="WP_173729847.1">
    <property type="nucleotide sequence ID" value="NZ_JABTTE010000002.1"/>
</dbReference>
<dbReference type="PROSITE" id="PS51257">
    <property type="entry name" value="PROKAR_LIPOPROTEIN"/>
    <property type="match status" value="1"/>
</dbReference>
<feature type="region of interest" description="Disordered" evidence="1">
    <location>
        <begin position="67"/>
        <end position="136"/>
    </location>
</feature>
<evidence type="ECO:0008006" key="5">
    <source>
        <dbReference type="Google" id="ProtNLM"/>
    </source>
</evidence>
<dbReference type="AlphaFoldDB" id="A0A8J8GC19"/>
<keyword evidence="2" id="KW-0732">Signal</keyword>
<feature type="compositionally biased region" description="Acidic residues" evidence="1">
    <location>
        <begin position="89"/>
        <end position="107"/>
    </location>
</feature>
<accession>A0A8J8GC19</accession>
<dbReference type="EMBL" id="JABTTE010000002">
    <property type="protein sequence ID" value="NSL50652.1"/>
    <property type="molecule type" value="Genomic_DNA"/>
</dbReference>
<organism evidence="3 4">
    <name type="scientific">Calidifontibacillus erzurumensis</name>
    <dbReference type="NCBI Taxonomy" id="2741433"/>
    <lineage>
        <taxon>Bacteria</taxon>
        <taxon>Bacillati</taxon>
        <taxon>Bacillota</taxon>
        <taxon>Bacilli</taxon>
        <taxon>Bacillales</taxon>
        <taxon>Bacillaceae</taxon>
        <taxon>Calidifontibacillus/Schinkia group</taxon>
        <taxon>Calidifontibacillus</taxon>
    </lineage>
</organism>
<feature type="compositionally biased region" description="Low complexity" evidence="1">
    <location>
        <begin position="116"/>
        <end position="136"/>
    </location>
</feature>
<keyword evidence="4" id="KW-1185">Reference proteome</keyword>
<name>A0A8J8GC19_9BACI</name>
<reference evidence="3" key="1">
    <citation type="submission" date="2020-06" db="EMBL/GenBank/DDBJ databases">
        <title>A novel thermopfilic bacterium from Erzurum, Turkey.</title>
        <authorList>
            <person name="Adiguzel A."/>
            <person name="Ay H."/>
            <person name="Baltaci M.O."/>
        </authorList>
    </citation>
    <scope>NUCLEOTIDE SEQUENCE</scope>
    <source>
        <strain evidence="3">P2</strain>
    </source>
</reference>
<dbReference type="Proteomes" id="UP000625804">
    <property type="component" value="Unassembled WGS sequence"/>
</dbReference>
<protein>
    <recommendedName>
        <fullName evidence="5">Lipoprotein</fullName>
    </recommendedName>
</protein>
<comment type="caution">
    <text evidence="3">The sequence shown here is derived from an EMBL/GenBank/DDBJ whole genome shotgun (WGS) entry which is preliminary data.</text>
</comment>
<feature type="compositionally biased region" description="Basic and acidic residues" evidence="1">
    <location>
        <begin position="76"/>
        <end position="86"/>
    </location>
</feature>
<sequence>MKKTLLFVSSTVLSLGLLVGCNVNGDNDNENPTGVRYNNRGFDTENVRYDYNYNDRLDNVRFDRNGRTGIFDNDFGIDRAERRNGGDADLIDVDYDNAEPDPGEEPNEDRNPAMRGNNDNGLFNGNGNNGMRNGTR</sequence>
<evidence type="ECO:0000256" key="2">
    <source>
        <dbReference type="SAM" id="SignalP"/>
    </source>
</evidence>
<evidence type="ECO:0000256" key="1">
    <source>
        <dbReference type="SAM" id="MobiDB-lite"/>
    </source>
</evidence>
<proteinExistence type="predicted"/>
<feature type="chain" id="PRO_5035317123" description="Lipoprotein" evidence="2">
    <location>
        <begin position="26"/>
        <end position="136"/>
    </location>
</feature>
<evidence type="ECO:0000313" key="3">
    <source>
        <dbReference type="EMBL" id="NSL50652.1"/>
    </source>
</evidence>
<feature type="signal peptide" evidence="2">
    <location>
        <begin position="1"/>
        <end position="25"/>
    </location>
</feature>